<evidence type="ECO:0008006" key="3">
    <source>
        <dbReference type="Google" id="ProtNLM"/>
    </source>
</evidence>
<sequence length="235" mass="24518">MNKQGLQPFIGILALDTSFPRIRGDVGCPDSYPFLSKVVIVNGADSPAIVRDGEPDGALLERFIAAAIELERNGACAIVSTCGFLVSAQRKIADAVKIPVMLSGLSLYPVVAASCPGRVGILTASRKALGPNALAAAGIDPKQVAIAGMDGASVFAETFLATKQRQNTSFDRDSMERAVCNAALDLQKSEPDLSAILLECGNLPPYAPAIRKVTGLPVFHLLDAAALLMAANAKD</sequence>
<dbReference type="GO" id="GO:0047661">
    <property type="term" value="F:amino-acid racemase activity"/>
    <property type="evidence" value="ECO:0007669"/>
    <property type="project" value="InterPro"/>
</dbReference>
<proteinExistence type="predicted"/>
<comment type="caution">
    <text evidence="1">The sequence shown here is derived from an EMBL/GenBank/DDBJ whole genome shotgun (WGS) entry which is preliminary data.</text>
</comment>
<accession>A0A6I7HP64</accession>
<gene>
    <name evidence="1" type="ORF">DFR48_10698</name>
</gene>
<dbReference type="Pfam" id="PF01177">
    <property type="entry name" value="Asp_Glu_race"/>
    <property type="match status" value="1"/>
</dbReference>
<evidence type="ECO:0000313" key="1">
    <source>
        <dbReference type="EMBL" id="RCW23976.1"/>
    </source>
</evidence>
<protein>
    <recommendedName>
        <fullName evidence="3">Aspartate/glutamate racemase</fullName>
    </recommendedName>
</protein>
<name>A0A6I7HP64_9HYPH</name>
<reference evidence="1 2" key="1">
    <citation type="submission" date="2018-07" db="EMBL/GenBank/DDBJ databases">
        <title>Genomic Encyclopedia of Type Strains, Phase IV (KMG-IV): sequencing the most valuable type-strain genomes for metagenomic binning, comparative biology and taxonomic classification.</title>
        <authorList>
            <person name="Goeker M."/>
        </authorList>
    </citation>
    <scope>NUCLEOTIDE SEQUENCE [LARGE SCALE GENOMIC DNA]</scope>
    <source>
        <strain evidence="1 2">DSM 25528</strain>
    </source>
</reference>
<evidence type="ECO:0000313" key="2">
    <source>
        <dbReference type="Proteomes" id="UP000252582"/>
    </source>
</evidence>
<dbReference type="InterPro" id="IPR015942">
    <property type="entry name" value="Asp/Glu/hydantoin_racemase"/>
</dbReference>
<dbReference type="EMBL" id="QPIX01000006">
    <property type="protein sequence ID" value="RCW23976.1"/>
    <property type="molecule type" value="Genomic_DNA"/>
</dbReference>
<dbReference type="Proteomes" id="UP000252582">
    <property type="component" value="Unassembled WGS sequence"/>
</dbReference>
<dbReference type="AlphaFoldDB" id="A0A6I7HP64"/>
<keyword evidence="2" id="KW-1185">Reference proteome</keyword>
<organism evidence="1 2">
    <name type="scientific">Ciceribacter lividus</name>
    <dbReference type="NCBI Taxonomy" id="1197950"/>
    <lineage>
        <taxon>Bacteria</taxon>
        <taxon>Pseudomonadati</taxon>
        <taxon>Pseudomonadota</taxon>
        <taxon>Alphaproteobacteria</taxon>
        <taxon>Hyphomicrobiales</taxon>
        <taxon>Rhizobiaceae</taxon>
        <taxon>Ciceribacter</taxon>
    </lineage>
</organism>
<dbReference type="RefSeq" id="WP_147273534.1">
    <property type="nucleotide sequence ID" value="NZ_QPIX01000006.1"/>
</dbReference>